<name>A0ABU0FHD0_9HYPH</name>
<evidence type="ECO:0000313" key="2">
    <source>
        <dbReference type="EMBL" id="MDQ0394018.1"/>
    </source>
</evidence>
<feature type="transmembrane region" description="Helical" evidence="1">
    <location>
        <begin position="232"/>
        <end position="256"/>
    </location>
</feature>
<evidence type="ECO:0000256" key="1">
    <source>
        <dbReference type="SAM" id="Phobius"/>
    </source>
</evidence>
<accession>A0ABU0FHD0</accession>
<gene>
    <name evidence="2" type="ORF">J3R73_003810</name>
</gene>
<comment type="caution">
    <text evidence="2">The sequence shown here is derived from an EMBL/GenBank/DDBJ whole genome shotgun (WGS) entry which is preliminary data.</text>
</comment>
<feature type="transmembrane region" description="Helical" evidence="1">
    <location>
        <begin position="53"/>
        <end position="78"/>
    </location>
</feature>
<dbReference type="RefSeq" id="WP_307430298.1">
    <property type="nucleotide sequence ID" value="NZ_JAUSVK010000001.1"/>
</dbReference>
<keyword evidence="1" id="KW-0472">Membrane</keyword>
<sequence length="267" mass="28173">MADITLPAVFLAGLASFLSPCVLPLVPPYLTYLAGATIDEITGETVDRVVRRRVVICAVFFMAGLATIFISLGASASLVGSLLVSARRVLAGWLMHAADAGVLPMSWAVSVDPFALVAGVIIIAMGLHFLGVFRIAMLYRHARFHSRATPGPWGAYVMGLAFAFGWTPCIGPVLATVLAVAGREASVGYGAFLLGIYTAGLGLPFVVAALAMNPFMRFLRRFRTHVGTVEKVMGGLLVVAGLAFLTGGMADVSIWLQSTFPVLTRLG</sequence>
<organism evidence="2 3">
    <name type="scientific">Labrys monachus</name>
    <dbReference type="NCBI Taxonomy" id="217067"/>
    <lineage>
        <taxon>Bacteria</taxon>
        <taxon>Pseudomonadati</taxon>
        <taxon>Pseudomonadota</taxon>
        <taxon>Alphaproteobacteria</taxon>
        <taxon>Hyphomicrobiales</taxon>
        <taxon>Xanthobacteraceae</taxon>
        <taxon>Labrys</taxon>
    </lineage>
</organism>
<feature type="transmembrane region" description="Helical" evidence="1">
    <location>
        <begin position="153"/>
        <end position="181"/>
    </location>
</feature>
<keyword evidence="3" id="KW-1185">Reference proteome</keyword>
<dbReference type="PANTHER" id="PTHR31272:SF4">
    <property type="entry name" value="CYTOCHROME C-TYPE BIOGENESIS PROTEIN HI_1454-RELATED"/>
    <property type="match status" value="1"/>
</dbReference>
<protein>
    <submittedName>
        <fullName evidence="2">Cytochrome c-type biogenesis protein</fullName>
    </submittedName>
</protein>
<feature type="transmembrane region" description="Helical" evidence="1">
    <location>
        <begin position="187"/>
        <end position="211"/>
    </location>
</feature>
<evidence type="ECO:0000313" key="3">
    <source>
        <dbReference type="Proteomes" id="UP001237448"/>
    </source>
</evidence>
<dbReference type="PANTHER" id="PTHR31272">
    <property type="entry name" value="CYTOCHROME C-TYPE BIOGENESIS PROTEIN HI_1454-RELATED"/>
    <property type="match status" value="1"/>
</dbReference>
<proteinExistence type="predicted"/>
<keyword evidence="1" id="KW-1133">Transmembrane helix</keyword>
<feature type="transmembrane region" description="Helical" evidence="1">
    <location>
        <begin position="114"/>
        <end position="133"/>
    </location>
</feature>
<reference evidence="2 3" key="1">
    <citation type="submission" date="2023-07" db="EMBL/GenBank/DDBJ databases">
        <title>Genomic Encyclopedia of Type Strains, Phase IV (KMG-IV): sequencing the most valuable type-strain genomes for metagenomic binning, comparative biology and taxonomic classification.</title>
        <authorList>
            <person name="Goeker M."/>
        </authorList>
    </citation>
    <scope>NUCLEOTIDE SEQUENCE [LARGE SCALE GENOMIC DNA]</scope>
    <source>
        <strain evidence="2 3">DSM 5896</strain>
    </source>
</reference>
<keyword evidence="1" id="KW-0812">Transmembrane</keyword>
<dbReference type="Proteomes" id="UP001237448">
    <property type="component" value="Unassembled WGS sequence"/>
</dbReference>
<dbReference type="EMBL" id="JAUSVK010000001">
    <property type="protein sequence ID" value="MDQ0394018.1"/>
    <property type="molecule type" value="Genomic_DNA"/>
</dbReference>
<dbReference type="InterPro" id="IPR051790">
    <property type="entry name" value="Cytochrome_c-biogenesis_DsbD"/>
</dbReference>